<evidence type="ECO:0008006" key="5">
    <source>
        <dbReference type="Google" id="ProtNLM"/>
    </source>
</evidence>
<dbReference type="RefSeq" id="XP_040654087.1">
    <property type="nucleotide sequence ID" value="XM_040803983.1"/>
</dbReference>
<evidence type="ECO:0000313" key="3">
    <source>
        <dbReference type="EMBL" id="KYK54735.1"/>
    </source>
</evidence>
<dbReference type="EMBL" id="LAYC01000003">
    <property type="protein sequence ID" value="KYK54735.1"/>
    <property type="molecule type" value="Genomic_DNA"/>
</dbReference>
<feature type="compositionally biased region" description="Polar residues" evidence="1">
    <location>
        <begin position="170"/>
        <end position="187"/>
    </location>
</feature>
<keyword evidence="2" id="KW-0732">Signal</keyword>
<feature type="region of interest" description="Disordered" evidence="1">
    <location>
        <begin position="253"/>
        <end position="313"/>
    </location>
</feature>
<sequence>MCNPSTLLAALYILLNVQPGQAGPLNWAPRIERRNESVSSFPEPSTRQKLYSNPLVVPADSTTVHHRQIQTLTEPSAFPSSVPDLYRTTEEKPTTLNDPSTEGSRSSALATTGATSSSAKPATDAPTLSSMATSMESSTRQYTSAAAGRSSAFSSSPSLFTTEKLETTTQLSDLLPTPSSTVDNSHITSSSHHFFSTTTRLSDIVSTRSTTVDIILTTGSSSTSLTDSTTTAATKTAATTAFGASETSYRSSFSTANGVPGASSVGGHGSITTPQTAPSPSTVGYEPTSSGLLQPSELAPSSTGVGAGGTTSSDLMSVSPTTLHVFPIPSETSYPSLITLSFSESISTQSKSTSAVPSTLITTEPTRVPNPAVPTEITAYPTATTKVSTNEYWRNIDQAKSLNKLYALLTSESACSGGQIACIKGQIARCKDAKFELSACAEGQGCFAFPMTNVVGTSVGCRDQKEARMLLGEGAESASPGVFVPTVVDLSDAERTTAKSARATATETPGTRPSVTLKTVMFVSGKSKFTITQTIPRSSPTPDPDSLVLNPVDEPGDRSGYPGMATGNDSHGGIRDADLARTTKFVDGTPTVSVYYTVTVTRTERETQTVTKVMPGPTN</sequence>
<feature type="region of interest" description="Disordered" evidence="1">
    <location>
        <begin position="170"/>
        <end position="192"/>
    </location>
</feature>
<keyword evidence="4" id="KW-1185">Reference proteome</keyword>
<organism evidence="3 4">
    <name type="scientific">Drechmeria coniospora</name>
    <name type="common">Nematophagous fungus</name>
    <name type="synonym">Meria coniospora</name>
    <dbReference type="NCBI Taxonomy" id="98403"/>
    <lineage>
        <taxon>Eukaryota</taxon>
        <taxon>Fungi</taxon>
        <taxon>Dikarya</taxon>
        <taxon>Ascomycota</taxon>
        <taxon>Pezizomycotina</taxon>
        <taxon>Sordariomycetes</taxon>
        <taxon>Hypocreomycetidae</taxon>
        <taxon>Hypocreales</taxon>
        <taxon>Ophiocordycipitaceae</taxon>
        <taxon>Drechmeria</taxon>
    </lineage>
</organism>
<feature type="chain" id="PRO_5007580461" description="Carbohydrate-binding module family 19 protein" evidence="2">
    <location>
        <begin position="23"/>
        <end position="619"/>
    </location>
</feature>
<evidence type="ECO:0000313" key="4">
    <source>
        <dbReference type="Proteomes" id="UP000076580"/>
    </source>
</evidence>
<feature type="compositionally biased region" description="Polar residues" evidence="1">
    <location>
        <begin position="270"/>
        <end position="293"/>
    </location>
</feature>
<dbReference type="InParanoid" id="A0A151GCF9"/>
<dbReference type="Proteomes" id="UP000076580">
    <property type="component" value="Chromosome 03"/>
</dbReference>
<name>A0A151GCF9_DRECN</name>
<evidence type="ECO:0000256" key="1">
    <source>
        <dbReference type="SAM" id="MobiDB-lite"/>
    </source>
</evidence>
<feature type="signal peptide" evidence="2">
    <location>
        <begin position="1"/>
        <end position="22"/>
    </location>
</feature>
<dbReference type="AlphaFoldDB" id="A0A151GCF9"/>
<gene>
    <name evidence="3" type="ORF">DCS_06695</name>
</gene>
<feature type="compositionally biased region" description="Polar residues" evidence="1">
    <location>
        <begin position="126"/>
        <end position="143"/>
    </location>
</feature>
<dbReference type="GeneID" id="63719338"/>
<reference evidence="3 4" key="1">
    <citation type="journal article" date="2016" name="Sci. Rep.">
        <title>Insights into Adaptations to a Near-Obligate Nematode Endoparasitic Lifestyle from the Finished Genome of Drechmeria coniospora.</title>
        <authorList>
            <person name="Zhang L."/>
            <person name="Zhou Z."/>
            <person name="Guo Q."/>
            <person name="Fokkens L."/>
            <person name="Miskei M."/>
            <person name="Pocsi I."/>
            <person name="Zhang W."/>
            <person name="Chen M."/>
            <person name="Wang L."/>
            <person name="Sun Y."/>
            <person name="Donzelli B.G."/>
            <person name="Gibson D.M."/>
            <person name="Nelson D.R."/>
            <person name="Luo J.G."/>
            <person name="Rep M."/>
            <person name="Liu H."/>
            <person name="Yang S."/>
            <person name="Wang J."/>
            <person name="Krasnoff S.B."/>
            <person name="Xu Y."/>
            <person name="Molnar I."/>
            <person name="Lin M."/>
        </authorList>
    </citation>
    <scope>NUCLEOTIDE SEQUENCE [LARGE SCALE GENOMIC DNA]</scope>
    <source>
        <strain evidence="3 4">ARSEF 6962</strain>
    </source>
</reference>
<protein>
    <recommendedName>
        <fullName evidence="5">Carbohydrate-binding module family 19 protein</fullName>
    </recommendedName>
</protein>
<feature type="region of interest" description="Disordered" evidence="1">
    <location>
        <begin position="89"/>
        <end position="143"/>
    </location>
</feature>
<evidence type="ECO:0000256" key="2">
    <source>
        <dbReference type="SAM" id="SignalP"/>
    </source>
</evidence>
<proteinExistence type="predicted"/>
<comment type="caution">
    <text evidence="3">The sequence shown here is derived from an EMBL/GenBank/DDBJ whole genome shotgun (WGS) entry which is preliminary data.</text>
</comment>
<accession>A0A151GCF9</accession>
<feature type="compositionally biased region" description="Polar residues" evidence="1">
    <location>
        <begin position="94"/>
        <end position="103"/>
    </location>
</feature>
<feature type="compositionally biased region" description="Low complexity" evidence="1">
    <location>
        <begin position="104"/>
        <end position="123"/>
    </location>
</feature>